<organism evidence="2 3">
    <name type="scientific">Enterobacter roggenkampii</name>
    <dbReference type="NCBI Taxonomy" id="1812935"/>
    <lineage>
        <taxon>Bacteria</taxon>
        <taxon>Pseudomonadati</taxon>
        <taxon>Pseudomonadota</taxon>
        <taxon>Gammaproteobacteria</taxon>
        <taxon>Enterobacterales</taxon>
        <taxon>Enterobacteriaceae</taxon>
        <taxon>Enterobacter</taxon>
        <taxon>Enterobacter cloacae complex</taxon>
    </lineage>
</organism>
<evidence type="ECO:0000313" key="3">
    <source>
        <dbReference type="Proteomes" id="UP000077063"/>
    </source>
</evidence>
<dbReference type="Pfam" id="PF13884">
    <property type="entry name" value="Peptidase_S74"/>
    <property type="match status" value="1"/>
</dbReference>
<dbReference type="InterPro" id="IPR030392">
    <property type="entry name" value="S74_ICA"/>
</dbReference>
<name>A0ABY0J8U6_9ENTR</name>
<proteinExistence type="predicted"/>
<dbReference type="Proteomes" id="UP000077063">
    <property type="component" value="Unassembled WGS sequence"/>
</dbReference>
<evidence type="ECO:0000313" key="2">
    <source>
        <dbReference type="EMBL" id="SAB49568.1"/>
    </source>
</evidence>
<keyword evidence="3" id="KW-1185">Reference proteome</keyword>
<accession>A0ABY0J8U6</accession>
<comment type="caution">
    <text evidence="2">The sequence shown here is derived from an EMBL/GenBank/DDBJ whole genome shotgun (WGS) entry which is preliminary data.</text>
</comment>
<reference evidence="2 3" key="1">
    <citation type="submission" date="2016-03" db="EMBL/GenBank/DDBJ databases">
        <authorList>
            <consortium name="Pathogen Informatics"/>
        </authorList>
    </citation>
    <scope>NUCLEOTIDE SEQUENCE [LARGE SCALE GENOMIC DNA]</scope>
    <source>
        <strain evidence="3">e2161</strain>
    </source>
</reference>
<gene>
    <name evidence="2" type="ORF">SAMEA2273443_04915</name>
</gene>
<protein>
    <submittedName>
        <fullName evidence="2">Tail fiber</fullName>
    </submittedName>
</protein>
<feature type="domain" description="Peptidase S74" evidence="1">
    <location>
        <begin position="403"/>
        <end position="508"/>
    </location>
</feature>
<dbReference type="RefSeq" id="WP_139155376.1">
    <property type="nucleotide sequence ID" value="NZ_FKDK01000033.1"/>
</dbReference>
<dbReference type="PROSITE" id="PS51688">
    <property type="entry name" value="ICA"/>
    <property type="match status" value="1"/>
</dbReference>
<evidence type="ECO:0000259" key="1">
    <source>
        <dbReference type="PROSITE" id="PS51688"/>
    </source>
</evidence>
<dbReference type="EMBL" id="FKDK01000033">
    <property type="protein sequence ID" value="SAB49568.1"/>
    <property type="molecule type" value="Genomic_DNA"/>
</dbReference>
<sequence length="513" mass="53701">MLYNTGTIAINGNTATGTGTNWTAPASQVRAGQTIIVMSNPVQMFQISSVNSATSMTVTPAASPALSGQKYGILVSDNISIDGLAQAMSQLIKEYDENIGAWETFATTSANQNITVTINGTSVTIPGIGKLAMKGTNGALPIDQGGTGATTAEGSRTNLGLGNSATRNVGTAAGTVAAGDDSRLSTVDKKTGGNVTGSLMVTQGNSIGVSTQEGGDKTVKLYNITGDGTSGSYVNAVGGAWYGGNWSLGGVRGGASNLDRAQLNVNSGTGTAGSFLFYPDERFKSSSCGADGAGYGGSWSDINTWQRNISFFRGNVSVNNDAGFIPFARWHSQCSGGYSSTVGLGSIATGPSSWADVAITTLGDGGSAGQRIFQFTTANGDIYANAGGNLSGNYIFQKQPNCDITLKHDIKYDDGYQSYENIKKFLPATYVYNDDPRERVRRGVIAQDVMKIDSEYVKLVPAAPKFDSEGNRVDADDTLALDNNVIMLDTALALNYVIKQLEKTQKELDELKK</sequence>